<dbReference type="InterPro" id="IPR019835">
    <property type="entry name" value="SWIB_domain"/>
</dbReference>
<dbReference type="SMART" id="SM00719">
    <property type="entry name" value="Plus3"/>
    <property type="match status" value="1"/>
</dbReference>
<feature type="region of interest" description="Disordered" evidence="6">
    <location>
        <begin position="932"/>
        <end position="1032"/>
    </location>
</feature>
<evidence type="ECO:0000259" key="8">
    <source>
        <dbReference type="PROSITE" id="PS50103"/>
    </source>
</evidence>
<evidence type="ECO:0000256" key="2">
    <source>
        <dbReference type="ARBA" id="ARBA00022771"/>
    </source>
</evidence>
<feature type="compositionally biased region" description="Basic and acidic residues" evidence="6">
    <location>
        <begin position="1295"/>
        <end position="1314"/>
    </location>
</feature>
<feature type="compositionally biased region" description="Basic and acidic residues" evidence="6">
    <location>
        <begin position="1233"/>
        <end position="1244"/>
    </location>
</feature>
<dbReference type="InterPro" id="IPR000571">
    <property type="entry name" value="Znf_CCCH"/>
</dbReference>
<dbReference type="PROSITE" id="PS51360">
    <property type="entry name" value="PLUS3"/>
    <property type="match status" value="1"/>
</dbReference>
<protein>
    <recommendedName>
        <fullName evidence="14">Zinc finger CCCH domain-containing protein 44</fullName>
    </recommendedName>
</protein>
<organism evidence="12 13">
    <name type="scientific">Camellia sinensis var. sinensis</name>
    <name type="common">China tea</name>
    <dbReference type="NCBI Taxonomy" id="542762"/>
    <lineage>
        <taxon>Eukaryota</taxon>
        <taxon>Viridiplantae</taxon>
        <taxon>Streptophyta</taxon>
        <taxon>Embryophyta</taxon>
        <taxon>Tracheophyta</taxon>
        <taxon>Spermatophyta</taxon>
        <taxon>Magnoliopsida</taxon>
        <taxon>eudicotyledons</taxon>
        <taxon>Gunneridae</taxon>
        <taxon>Pentapetalae</taxon>
        <taxon>asterids</taxon>
        <taxon>Ericales</taxon>
        <taxon>Theaceae</taxon>
        <taxon>Camellia</taxon>
    </lineage>
</organism>
<dbReference type="InterPro" id="IPR019786">
    <property type="entry name" value="Zinc_finger_PHD-type_CS"/>
</dbReference>
<evidence type="ECO:0008006" key="14">
    <source>
        <dbReference type="Google" id="ProtNLM"/>
    </source>
</evidence>
<feature type="region of interest" description="Disordered" evidence="6">
    <location>
        <begin position="235"/>
        <end position="278"/>
    </location>
</feature>
<evidence type="ECO:0000259" key="10">
    <source>
        <dbReference type="PROSITE" id="PS51360"/>
    </source>
</evidence>
<name>A0A4S4D5A2_CAMSN</name>
<evidence type="ECO:0000259" key="7">
    <source>
        <dbReference type="PROSITE" id="PS50016"/>
    </source>
</evidence>
<dbReference type="InterPro" id="IPR036885">
    <property type="entry name" value="SWIB_MDM2_dom_sf"/>
</dbReference>
<accession>A0A4S4D5A2</accession>
<evidence type="ECO:0000313" key="13">
    <source>
        <dbReference type="Proteomes" id="UP000306102"/>
    </source>
</evidence>
<feature type="domain" description="PHD-type" evidence="7">
    <location>
        <begin position="61"/>
        <end position="127"/>
    </location>
</feature>
<dbReference type="SUPFAM" id="SSF159042">
    <property type="entry name" value="Plus3-like"/>
    <property type="match status" value="1"/>
</dbReference>
<dbReference type="SUPFAM" id="SSF55277">
    <property type="entry name" value="GYF domain"/>
    <property type="match status" value="1"/>
</dbReference>
<feature type="zinc finger region" description="C3H1-type" evidence="5">
    <location>
        <begin position="1351"/>
        <end position="1376"/>
    </location>
</feature>
<dbReference type="Proteomes" id="UP000306102">
    <property type="component" value="Unassembled WGS sequence"/>
</dbReference>
<feature type="compositionally biased region" description="Polar residues" evidence="6">
    <location>
        <begin position="864"/>
        <end position="885"/>
    </location>
</feature>
<dbReference type="Pfam" id="PF03126">
    <property type="entry name" value="Plus-3"/>
    <property type="match status" value="1"/>
</dbReference>
<dbReference type="Gene3D" id="3.30.40.10">
    <property type="entry name" value="Zinc/RING finger domain, C3HC4 (zinc finger)"/>
    <property type="match status" value="1"/>
</dbReference>
<feature type="domain" description="DM2" evidence="11">
    <location>
        <begin position="276"/>
        <end position="359"/>
    </location>
</feature>
<dbReference type="SUPFAM" id="SSF57903">
    <property type="entry name" value="FYVE/PHD zinc finger"/>
    <property type="match status" value="1"/>
</dbReference>
<keyword evidence="2 5" id="KW-0863">Zinc-finger</keyword>
<evidence type="ECO:0000256" key="4">
    <source>
        <dbReference type="ARBA" id="ARBA00023125"/>
    </source>
</evidence>
<keyword evidence="1 5" id="KW-0479">Metal-binding</keyword>
<keyword evidence="4" id="KW-0238">DNA-binding</keyword>
<feature type="compositionally biased region" description="Basic and acidic residues" evidence="6">
    <location>
        <begin position="840"/>
        <end position="855"/>
    </location>
</feature>
<dbReference type="FunFam" id="3.30.40.10:FF:000303">
    <property type="entry name" value="Zinc finger CCCH domain-containing protein 19"/>
    <property type="match status" value="1"/>
</dbReference>
<dbReference type="PROSITE" id="PS50829">
    <property type="entry name" value="GYF"/>
    <property type="match status" value="1"/>
</dbReference>
<proteinExistence type="predicted"/>
<dbReference type="SMART" id="SM00151">
    <property type="entry name" value="SWIB"/>
    <property type="match status" value="1"/>
</dbReference>
<feature type="compositionally biased region" description="Polar residues" evidence="6">
    <location>
        <begin position="967"/>
        <end position="976"/>
    </location>
</feature>
<dbReference type="CDD" id="cd15568">
    <property type="entry name" value="PHD5_NSD"/>
    <property type="match status" value="1"/>
</dbReference>
<dbReference type="Pfam" id="PF02213">
    <property type="entry name" value="GYF"/>
    <property type="match status" value="1"/>
</dbReference>
<evidence type="ECO:0000313" key="12">
    <source>
        <dbReference type="EMBL" id="THF97552.1"/>
    </source>
</evidence>
<dbReference type="InterPro" id="IPR019787">
    <property type="entry name" value="Znf_PHD-finger"/>
</dbReference>
<dbReference type="Gene3D" id="3.30.1490.40">
    <property type="match status" value="1"/>
</dbReference>
<feature type="domain" description="GYF" evidence="9">
    <location>
        <begin position="707"/>
        <end position="761"/>
    </location>
</feature>
<dbReference type="Gene3D" id="1.10.245.10">
    <property type="entry name" value="SWIB/MDM2 domain"/>
    <property type="match status" value="1"/>
</dbReference>
<dbReference type="STRING" id="542762.A0A4S4D5A2"/>
<dbReference type="PROSITE" id="PS01359">
    <property type="entry name" value="ZF_PHD_1"/>
    <property type="match status" value="1"/>
</dbReference>
<dbReference type="PROSITE" id="PS51925">
    <property type="entry name" value="SWIB_MDM2"/>
    <property type="match status" value="1"/>
</dbReference>
<dbReference type="PROSITE" id="PS50016">
    <property type="entry name" value="ZF_PHD_2"/>
    <property type="match status" value="1"/>
</dbReference>
<feature type="compositionally biased region" description="Basic and acidic residues" evidence="6">
    <location>
        <begin position="249"/>
        <end position="269"/>
    </location>
</feature>
<evidence type="ECO:0000256" key="1">
    <source>
        <dbReference type="ARBA" id="ARBA00022723"/>
    </source>
</evidence>
<dbReference type="SMART" id="SM00444">
    <property type="entry name" value="GYF"/>
    <property type="match status" value="1"/>
</dbReference>
<dbReference type="InterPro" id="IPR013083">
    <property type="entry name" value="Znf_RING/FYVE/PHD"/>
</dbReference>
<dbReference type="InterPro" id="IPR035445">
    <property type="entry name" value="GYF-like_dom_sf"/>
</dbReference>
<feature type="region of interest" description="Disordered" evidence="6">
    <location>
        <begin position="1217"/>
        <end position="1355"/>
    </location>
</feature>
<dbReference type="GO" id="GO:0008270">
    <property type="term" value="F:zinc ion binding"/>
    <property type="evidence" value="ECO:0007669"/>
    <property type="project" value="UniProtKB-KW"/>
</dbReference>
<feature type="compositionally biased region" description="Gly residues" evidence="6">
    <location>
        <begin position="1333"/>
        <end position="1344"/>
    </location>
</feature>
<dbReference type="EMBL" id="SDRB02012503">
    <property type="protein sequence ID" value="THF97552.1"/>
    <property type="molecule type" value="Genomic_DNA"/>
</dbReference>
<feature type="compositionally biased region" description="Basic and acidic residues" evidence="6">
    <location>
        <begin position="1"/>
        <end position="10"/>
    </location>
</feature>
<feature type="domain" description="Plus3" evidence="10">
    <location>
        <begin position="418"/>
        <end position="555"/>
    </location>
</feature>
<feature type="region of interest" description="Disordered" evidence="6">
    <location>
        <begin position="1068"/>
        <end position="1090"/>
    </location>
</feature>
<gene>
    <name evidence="12" type="ORF">TEA_023554</name>
</gene>
<dbReference type="InterPro" id="IPR011011">
    <property type="entry name" value="Znf_FYVE_PHD"/>
</dbReference>
<dbReference type="GO" id="GO:0003677">
    <property type="term" value="F:DNA binding"/>
    <property type="evidence" value="ECO:0007669"/>
    <property type="project" value="UniProtKB-KW"/>
</dbReference>
<dbReference type="InterPro" id="IPR004343">
    <property type="entry name" value="Plus-3_dom"/>
</dbReference>
<feature type="domain" description="C3H1-type" evidence="8">
    <location>
        <begin position="1351"/>
        <end position="1376"/>
    </location>
</feature>
<evidence type="ECO:0000256" key="6">
    <source>
        <dbReference type="SAM" id="MobiDB-lite"/>
    </source>
</evidence>
<feature type="region of interest" description="Disordered" evidence="6">
    <location>
        <begin position="835"/>
        <end position="912"/>
    </location>
</feature>
<dbReference type="InterPro" id="IPR001965">
    <property type="entry name" value="Znf_PHD"/>
</dbReference>
<dbReference type="InterPro" id="IPR036128">
    <property type="entry name" value="Plus3-like_sf"/>
</dbReference>
<dbReference type="CDD" id="cd00072">
    <property type="entry name" value="GYF"/>
    <property type="match status" value="1"/>
</dbReference>
<evidence type="ECO:0000259" key="11">
    <source>
        <dbReference type="PROSITE" id="PS51925"/>
    </source>
</evidence>
<dbReference type="Gene3D" id="3.90.70.200">
    <property type="entry name" value="Plus-3 domain"/>
    <property type="match status" value="1"/>
</dbReference>
<feature type="compositionally biased region" description="Low complexity" evidence="6">
    <location>
        <begin position="1264"/>
        <end position="1282"/>
    </location>
</feature>
<dbReference type="SUPFAM" id="SSF90229">
    <property type="entry name" value="CCCH zinc finger"/>
    <property type="match status" value="1"/>
</dbReference>
<evidence type="ECO:0000256" key="3">
    <source>
        <dbReference type="ARBA" id="ARBA00022833"/>
    </source>
</evidence>
<evidence type="ECO:0000259" key="9">
    <source>
        <dbReference type="PROSITE" id="PS50829"/>
    </source>
</evidence>
<dbReference type="InterPro" id="IPR036855">
    <property type="entry name" value="Znf_CCCH_sf"/>
</dbReference>
<dbReference type="InterPro" id="IPR003169">
    <property type="entry name" value="GYF"/>
</dbReference>
<dbReference type="PANTHER" id="PTHR46695:SF4">
    <property type="entry name" value="ZINC FINGER CCCH DOMAIN-CONTAINING PROTEIN 44"/>
    <property type="match status" value="1"/>
</dbReference>
<reference evidence="12 13" key="1">
    <citation type="journal article" date="2018" name="Proc. Natl. Acad. Sci. U.S.A.">
        <title>Draft genome sequence of Camellia sinensis var. sinensis provides insights into the evolution of the tea genome and tea quality.</title>
        <authorList>
            <person name="Wei C."/>
            <person name="Yang H."/>
            <person name="Wang S."/>
            <person name="Zhao J."/>
            <person name="Liu C."/>
            <person name="Gao L."/>
            <person name="Xia E."/>
            <person name="Lu Y."/>
            <person name="Tai Y."/>
            <person name="She G."/>
            <person name="Sun J."/>
            <person name="Cao H."/>
            <person name="Tong W."/>
            <person name="Gao Q."/>
            <person name="Li Y."/>
            <person name="Deng W."/>
            <person name="Jiang X."/>
            <person name="Wang W."/>
            <person name="Chen Q."/>
            <person name="Zhang S."/>
            <person name="Li H."/>
            <person name="Wu J."/>
            <person name="Wang P."/>
            <person name="Li P."/>
            <person name="Shi C."/>
            <person name="Zheng F."/>
            <person name="Jian J."/>
            <person name="Huang B."/>
            <person name="Shan D."/>
            <person name="Shi M."/>
            <person name="Fang C."/>
            <person name="Yue Y."/>
            <person name="Li F."/>
            <person name="Li D."/>
            <person name="Wei S."/>
            <person name="Han B."/>
            <person name="Jiang C."/>
            <person name="Yin Y."/>
            <person name="Xia T."/>
            <person name="Zhang Z."/>
            <person name="Bennetzen J.L."/>
            <person name="Zhao S."/>
            <person name="Wan X."/>
        </authorList>
    </citation>
    <scope>NUCLEOTIDE SEQUENCE [LARGE SCALE GENOMIC DNA]</scope>
    <source>
        <strain evidence="13">cv. Shuchazao</strain>
        <tissue evidence="12">Leaf</tissue>
    </source>
</reference>
<dbReference type="PANTHER" id="PTHR46695">
    <property type="entry name" value="ZINC FINGER CCCH DOMAIN-CONTAINING PROTEIN 44-RELATED"/>
    <property type="match status" value="1"/>
</dbReference>
<comment type="caution">
    <text evidence="12">The sequence shown here is derived from an EMBL/GenBank/DDBJ whole genome shotgun (WGS) entry which is preliminary data.</text>
</comment>
<feature type="compositionally biased region" description="Polar residues" evidence="6">
    <location>
        <begin position="1011"/>
        <end position="1032"/>
    </location>
</feature>
<sequence>MEVEKIHQMDDSQEVGVPVVVSDSGAEVKVGESGGEGKRKRGRPPRGQAKPPPAKKPKDEEDVCFICFDGGSLVLCDRRGCPKAYHPACIKRDEAFFRSRVKWNCGWHICSRCQKAAHYMCYTCTYSLCKACTKGADYLCVRENKGFCTTCMRTIMLIENNDQGNKEAAQVDFDDKSSWEYLFKVYWIYLKEKLSLTLDELTHARNPWKAVASVARKGQSLDVHYGGNDDKGSMAVIPSGHLEANNSNRTKEQPKLPNKGDSRSMDKTISDSGNTSVGSTKWASEELLEFVAHMRNGDTSVLSQFEVQGLLLDYIKTNNLRDPNQKSQIICDLRIGILFGKPHVDHTEMLKLLESHFLTKEDSQKVVIRGNVVDSVVSQVEGDGNNDNLLIMGKDTKSKTRRKGEESGPQTNLDEYAAIDVHNINLIYLRRDLMESLIVDNGKFHDKVVGSIVRIRIFSSDQKQDVYRLVQVVGTRKVAPYKIGERTADATLEILNLDKKETISIDAISNQEFSEGQVQEKAMALQEVRLNDEKRKFRIMFIILDKFTLRECVEKIELLMSPEERQRRLNEIPEVHADPNCESDEDAGVHNNKKQGLAFAYWIRNFPFPIICFIFLPSFKYLYLKLLLLLISTDEDEKPRYFEGKDACGSNTVEKPGNQVDSSGSVVGGWNNQAGLRSGSFSGVASETSAASLSTGSAPSANDSETDRLWYYRDPHGNIQGPFCMVQLRKWSTTGLFPPDMKIWGINDEEGDSLLLTDVLNGQFRKVSPLRYISLPSQEVKGASDSSLYYGNNEFVKSVNNNNVQTGSSFQSGGSVEVKNSYSDQLQVHCPVPSSAFTEQPHETSLHQARGHESQRWNLDPNLGNWSSHGNATGGQSHENQSNCHGYSGQSSGQSSRPLPVNYSSYDGDSSSGFASVARTITLERIFGIDILNRPSPTPNVSDGDLEGQTTKEQQLEPSNVPVKDSYIQNQPSLTLKLSDGDEKVDSNNQNIPNPLPKPADEDEKARATENKQSVSSNFPVQDSNHSWSSASSLVVGGRTRVPNVADEWGRAKRSAEDWDSGLVSVSSLKPREVPSDHAATPTSRCDDLTPPFNAPSWQALVTEPIEFSTLAEESVSDLLAEVDAMESQCGLASPTSVTNSGEELFQDSKIDCFTSLRGLSPPPLDSGKSDALSSTGDIKLPPPPAMTGGQFRASHSNVLDPVKRSGVKTSTITKLEVETKPNDVPVKQSKTMRLDMIDTDTARRSGVKPTDAGVNSGWGGSTQGTTNTARGTGQGTARGNTNSNRSPSAGYTGRESHSKHSGERFSPRDRAFHSGDSGFGKGRPSWSRQSYGSGGSSGGGGSGSYSRPPPKGQRVCKFYESGRCKKGAFCDYLHP</sequence>
<dbReference type="SUPFAM" id="SSF47592">
    <property type="entry name" value="SWIB/MDM2 domain"/>
    <property type="match status" value="1"/>
</dbReference>
<keyword evidence="3 5" id="KW-0862">Zinc</keyword>
<dbReference type="PROSITE" id="PS50103">
    <property type="entry name" value="ZF_C3H1"/>
    <property type="match status" value="1"/>
</dbReference>
<feature type="compositionally biased region" description="Polar residues" evidence="6">
    <location>
        <begin position="948"/>
        <end position="958"/>
    </location>
</feature>
<feature type="compositionally biased region" description="Low complexity" evidence="6">
    <location>
        <begin position="903"/>
        <end position="912"/>
    </location>
</feature>
<keyword evidence="13" id="KW-1185">Reference proteome</keyword>
<dbReference type="CDD" id="cd10567">
    <property type="entry name" value="SWIB-MDM2_like"/>
    <property type="match status" value="1"/>
</dbReference>
<dbReference type="InterPro" id="IPR003121">
    <property type="entry name" value="SWIB_MDM2_domain"/>
</dbReference>
<feature type="region of interest" description="Disordered" evidence="6">
    <location>
        <begin position="1"/>
        <end position="59"/>
    </location>
</feature>
<dbReference type="Pfam" id="PF02201">
    <property type="entry name" value="SWIB"/>
    <property type="match status" value="1"/>
</dbReference>
<evidence type="ECO:0000256" key="5">
    <source>
        <dbReference type="PROSITE-ProRule" id="PRU00723"/>
    </source>
</evidence>
<dbReference type="SMART" id="SM00249">
    <property type="entry name" value="PHD"/>
    <property type="match status" value="1"/>
</dbReference>